<evidence type="ECO:0000313" key="2">
    <source>
        <dbReference type="EMBL" id="MEE6146545.1"/>
    </source>
</evidence>
<dbReference type="Proteomes" id="UP001332931">
    <property type="component" value="Unassembled WGS sequence"/>
</dbReference>
<dbReference type="PROSITE" id="PS50995">
    <property type="entry name" value="HTH_MARR_2"/>
    <property type="match status" value="1"/>
</dbReference>
<dbReference type="PANTHER" id="PTHR33164:SF43">
    <property type="entry name" value="HTH-TYPE TRANSCRIPTIONAL REPRESSOR YETL"/>
    <property type="match status" value="1"/>
</dbReference>
<dbReference type="InterPro" id="IPR039422">
    <property type="entry name" value="MarR/SlyA-like"/>
</dbReference>
<dbReference type="SMART" id="SM00347">
    <property type="entry name" value="HTH_MARR"/>
    <property type="match status" value="1"/>
</dbReference>
<gene>
    <name evidence="2" type="ORF">VXJ25_00830</name>
</gene>
<evidence type="ECO:0000313" key="3">
    <source>
        <dbReference type="Proteomes" id="UP001332931"/>
    </source>
</evidence>
<protein>
    <submittedName>
        <fullName evidence="2">MarR family transcriptional regulator</fullName>
    </submittedName>
</protein>
<organism evidence="2 3">
    <name type="scientific">Olsenella absiana</name>
    <dbReference type="NCBI Taxonomy" id="3115222"/>
    <lineage>
        <taxon>Bacteria</taxon>
        <taxon>Bacillati</taxon>
        <taxon>Actinomycetota</taxon>
        <taxon>Coriobacteriia</taxon>
        <taxon>Coriobacteriales</taxon>
        <taxon>Atopobiaceae</taxon>
        <taxon>Olsenella</taxon>
    </lineage>
</organism>
<sequence length="162" mass="17848">MAERDAGGDEPCGEARDDWMVDHRIVRDIACLGSFLHAHGGGRGGMSHVLIRLLEEDGRQDLRGLQDEMGISSAALSEVVGKLESKGFVTKSVCADDARKRSIALTPEGHAEAQRLRAQQNEFREDFLGALDASERERLADLLDALLTHWREKKEKRGNANG</sequence>
<accession>A0ABU7R7L7</accession>
<evidence type="ECO:0000259" key="1">
    <source>
        <dbReference type="PROSITE" id="PS50995"/>
    </source>
</evidence>
<dbReference type="InterPro" id="IPR036390">
    <property type="entry name" value="WH_DNA-bd_sf"/>
</dbReference>
<proteinExistence type="predicted"/>
<comment type="caution">
    <text evidence="2">The sequence shown here is derived from an EMBL/GenBank/DDBJ whole genome shotgun (WGS) entry which is preliminary data.</text>
</comment>
<dbReference type="InterPro" id="IPR036388">
    <property type="entry name" value="WH-like_DNA-bd_sf"/>
</dbReference>
<name>A0ABU7R7L7_9ACTN</name>
<dbReference type="PRINTS" id="PR00598">
    <property type="entry name" value="HTHMARR"/>
</dbReference>
<dbReference type="RefSeq" id="WP_330957310.1">
    <property type="nucleotide sequence ID" value="NZ_JAZGJQ010000001.1"/>
</dbReference>
<reference evidence="2 3" key="1">
    <citation type="submission" date="2024-01" db="EMBL/GenBank/DDBJ databases">
        <title>Description of Olsenella sp. nov., isolated from pig feces.</title>
        <authorList>
            <person name="Chang Y.-H."/>
        </authorList>
    </citation>
    <scope>NUCLEOTIDE SEQUENCE [LARGE SCALE GENOMIC DNA]</scope>
    <source>
        <strain evidence="2 3">YH-ols2223</strain>
    </source>
</reference>
<dbReference type="PANTHER" id="PTHR33164">
    <property type="entry name" value="TRANSCRIPTIONAL REGULATOR, MARR FAMILY"/>
    <property type="match status" value="1"/>
</dbReference>
<dbReference type="EMBL" id="JAZGJQ010000001">
    <property type="protein sequence ID" value="MEE6146545.1"/>
    <property type="molecule type" value="Genomic_DNA"/>
</dbReference>
<keyword evidence="3" id="KW-1185">Reference proteome</keyword>
<dbReference type="Gene3D" id="1.10.10.10">
    <property type="entry name" value="Winged helix-like DNA-binding domain superfamily/Winged helix DNA-binding domain"/>
    <property type="match status" value="1"/>
</dbReference>
<feature type="domain" description="HTH marR-type" evidence="1">
    <location>
        <begin position="1"/>
        <end position="148"/>
    </location>
</feature>
<dbReference type="SUPFAM" id="SSF46785">
    <property type="entry name" value="Winged helix' DNA-binding domain"/>
    <property type="match status" value="1"/>
</dbReference>
<dbReference type="Pfam" id="PF01047">
    <property type="entry name" value="MarR"/>
    <property type="match status" value="1"/>
</dbReference>
<dbReference type="InterPro" id="IPR000835">
    <property type="entry name" value="HTH_MarR-typ"/>
</dbReference>